<dbReference type="EMBL" id="BNEB01000002">
    <property type="protein sequence ID" value="GHI60870.1"/>
    <property type="molecule type" value="Genomic_DNA"/>
</dbReference>
<evidence type="ECO:0000313" key="3">
    <source>
        <dbReference type="EMBL" id="GHI60870.1"/>
    </source>
</evidence>
<dbReference type="Proteomes" id="UP000649259">
    <property type="component" value="Unassembled WGS sequence"/>
</dbReference>
<dbReference type="Pfam" id="PF19865">
    <property type="entry name" value="DUF6338"/>
    <property type="match status" value="1"/>
</dbReference>
<reference evidence="4" key="1">
    <citation type="submission" date="2023-07" db="EMBL/GenBank/DDBJ databases">
        <title>Whole genome shotgun sequence of Streptomyces cacaoi subsp. asoensis NBRC 13813.</title>
        <authorList>
            <person name="Komaki H."/>
            <person name="Tamura T."/>
        </authorList>
    </citation>
    <scope>NUCLEOTIDE SEQUENCE [LARGE SCALE GENOMIC DNA]</scope>
    <source>
        <strain evidence="4">NBRC 13813</strain>
    </source>
</reference>
<feature type="transmembrane region" description="Helical" evidence="2">
    <location>
        <begin position="73"/>
        <end position="100"/>
    </location>
</feature>
<feature type="compositionally biased region" description="Pro residues" evidence="1">
    <location>
        <begin position="221"/>
        <end position="241"/>
    </location>
</feature>
<proteinExistence type="predicted"/>
<name>A0ABQ3RYJ1_9ACTN</name>
<sequence length="248" mass="27150">MLLLVLALPGYVYHRALARHVPGRVYTAFQELVSILFASVVVDVVVVAALEAGSRLDLWFSPSFRALVGRPQAYATVHFDAVAVWGAVAMAIACALAYAAGAGRWSKSLPRTVRQRWDDRARRLEPQISSWWLLFREHPDAEVYVGCVLEDGTYLAGVLHSYSRVPMEHGDRELTLRGDILYRPPGETEASVLPQVNAVAVSARRLSFLTVSYLPRETAEPSPPLPPSSPDPIADPEPLPVPAQGDSS</sequence>
<comment type="caution">
    <text evidence="3">The sequence shown here is derived from an EMBL/GenBank/DDBJ whole genome shotgun (WGS) entry which is preliminary data.</text>
</comment>
<evidence type="ECO:0000313" key="4">
    <source>
        <dbReference type="Proteomes" id="UP000649259"/>
    </source>
</evidence>
<protein>
    <submittedName>
        <fullName evidence="3">Uncharacterized protein</fullName>
    </submittedName>
</protein>
<keyword evidence="2" id="KW-0812">Transmembrane</keyword>
<feature type="transmembrane region" description="Helical" evidence="2">
    <location>
        <begin position="28"/>
        <end position="52"/>
    </location>
</feature>
<keyword evidence="2" id="KW-1133">Transmembrane helix</keyword>
<feature type="region of interest" description="Disordered" evidence="1">
    <location>
        <begin position="216"/>
        <end position="248"/>
    </location>
</feature>
<evidence type="ECO:0000256" key="2">
    <source>
        <dbReference type="SAM" id="Phobius"/>
    </source>
</evidence>
<gene>
    <name evidence="3" type="ORF">Saso_25200</name>
</gene>
<organism evidence="3 4">
    <name type="scientific">Streptomyces asoensis</name>
    <dbReference type="NCBI Taxonomy" id="249586"/>
    <lineage>
        <taxon>Bacteria</taxon>
        <taxon>Bacillati</taxon>
        <taxon>Actinomycetota</taxon>
        <taxon>Actinomycetes</taxon>
        <taxon>Kitasatosporales</taxon>
        <taxon>Streptomycetaceae</taxon>
        <taxon>Streptomyces</taxon>
    </lineage>
</organism>
<keyword evidence="2" id="KW-0472">Membrane</keyword>
<keyword evidence="4" id="KW-1185">Reference proteome</keyword>
<accession>A0ABQ3RYJ1</accession>
<evidence type="ECO:0000256" key="1">
    <source>
        <dbReference type="SAM" id="MobiDB-lite"/>
    </source>
</evidence>
<dbReference type="InterPro" id="IPR045919">
    <property type="entry name" value="DUF6338"/>
</dbReference>